<feature type="region of interest" description="Disordered" evidence="1">
    <location>
        <begin position="225"/>
        <end position="254"/>
    </location>
</feature>
<protein>
    <submittedName>
        <fullName evidence="3">Uncharacterized protein</fullName>
    </submittedName>
</protein>
<evidence type="ECO:0000313" key="4">
    <source>
        <dbReference type="Proteomes" id="UP000324222"/>
    </source>
</evidence>
<proteinExistence type="predicted"/>
<keyword evidence="4" id="KW-1185">Reference proteome</keyword>
<gene>
    <name evidence="3" type="ORF">E2C01_079572</name>
</gene>
<keyword evidence="2" id="KW-0732">Signal</keyword>
<dbReference type="EMBL" id="VSRR010066526">
    <property type="protein sequence ID" value="MPC84822.1"/>
    <property type="molecule type" value="Genomic_DNA"/>
</dbReference>
<name>A0A5B7ILU9_PORTR</name>
<evidence type="ECO:0000256" key="1">
    <source>
        <dbReference type="SAM" id="MobiDB-lite"/>
    </source>
</evidence>
<feature type="chain" id="PRO_5023145620" evidence="2">
    <location>
        <begin position="23"/>
        <end position="273"/>
    </location>
</feature>
<sequence>MVNSRVFFVCLLTLLGERESLGMKNSKNQEPLSAPSSVEEMETGVLAAREGDFFDTVRSVGDQQRVATGEMEVMETLDDFLGDTVAVQGNERSLSMANLAKTSTVVQGSEFLVNRTMVGTVQLTTGARDPLKAGQSNMDQVMMQNVMASKTKDSGLLVSETNVGGLSLDVGYEGNENNGGCSTVECRRNRSCAANRCKPCQDEWENSRANQENCPEKEVKCYPGRPGRRDMESDNESGSNWACDECSGKTSDAKNYLTSDANERKGCNCGTNR</sequence>
<reference evidence="3 4" key="1">
    <citation type="submission" date="2019-05" db="EMBL/GenBank/DDBJ databases">
        <title>Another draft genome of Portunus trituberculatus and its Hox gene families provides insights of decapod evolution.</title>
        <authorList>
            <person name="Jeong J.-H."/>
            <person name="Song I."/>
            <person name="Kim S."/>
            <person name="Choi T."/>
            <person name="Kim D."/>
            <person name="Ryu S."/>
            <person name="Kim W."/>
        </authorList>
    </citation>
    <scope>NUCLEOTIDE SEQUENCE [LARGE SCALE GENOMIC DNA]</scope>
    <source>
        <tissue evidence="3">Muscle</tissue>
    </source>
</reference>
<dbReference type="AlphaFoldDB" id="A0A5B7ILU9"/>
<dbReference type="Proteomes" id="UP000324222">
    <property type="component" value="Unassembled WGS sequence"/>
</dbReference>
<organism evidence="3 4">
    <name type="scientific">Portunus trituberculatus</name>
    <name type="common">Swimming crab</name>
    <name type="synonym">Neptunus trituberculatus</name>
    <dbReference type="NCBI Taxonomy" id="210409"/>
    <lineage>
        <taxon>Eukaryota</taxon>
        <taxon>Metazoa</taxon>
        <taxon>Ecdysozoa</taxon>
        <taxon>Arthropoda</taxon>
        <taxon>Crustacea</taxon>
        <taxon>Multicrustacea</taxon>
        <taxon>Malacostraca</taxon>
        <taxon>Eumalacostraca</taxon>
        <taxon>Eucarida</taxon>
        <taxon>Decapoda</taxon>
        <taxon>Pleocyemata</taxon>
        <taxon>Brachyura</taxon>
        <taxon>Eubrachyura</taxon>
        <taxon>Portunoidea</taxon>
        <taxon>Portunidae</taxon>
        <taxon>Portuninae</taxon>
        <taxon>Portunus</taxon>
    </lineage>
</organism>
<accession>A0A5B7ILU9</accession>
<feature type="signal peptide" evidence="2">
    <location>
        <begin position="1"/>
        <end position="22"/>
    </location>
</feature>
<evidence type="ECO:0000313" key="3">
    <source>
        <dbReference type="EMBL" id="MPC84822.1"/>
    </source>
</evidence>
<comment type="caution">
    <text evidence="3">The sequence shown here is derived from an EMBL/GenBank/DDBJ whole genome shotgun (WGS) entry which is preliminary data.</text>
</comment>
<evidence type="ECO:0000256" key="2">
    <source>
        <dbReference type="SAM" id="SignalP"/>
    </source>
</evidence>